<reference evidence="3 4" key="1">
    <citation type="submission" date="2016-04" db="EMBL/GenBank/DDBJ databases">
        <title>A degradative enzymes factory behind the ericoid mycorrhizal symbiosis.</title>
        <authorList>
            <consortium name="DOE Joint Genome Institute"/>
            <person name="Martino E."/>
            <person name="Morin E."/>
            <person name="Grelet G."/>
            <person name="Kuo A."/>
            <person name="Kohler A."/>
            <person name="Daghino S."/>
            <person name="Barry K."/>
            <person name="Choi C."/>
            <person name="Cichocki N."/>
            <person name="Clum A."/>
            <person name="Copeland A."/>
            <person name="Hainaut M."/>
            <person name="Haridas S."/>
            <person name="Labutti K."/>
            <person name="Lindquist E."/>
            <person name="Lipzen A."/>
            <person name="Khouja H.-R."/>
            <person name="Murat C."/>
            <person name="Ohm R."/>
            <person name="Olson A."/>
            <person name="Spatafora J."/>
            <person name="Veneault-Fourrey C."/>
            <person name="Henrissat B."/>
            <person name="Grigoriev I."/>
            <person name="Martin F."/>
            <person name="Perotto S."/>
        </authorList>
    </citation>
    <scope>NUCLEOTIDE SEQUENCE [LARGE SCALE GENOMIC DNA]</scope>
    <source>
        <strain evidence="3 4">F</strain>
    </source>
</reference>
<evidence type="ECO:0000259" key="2">
    <source>
        <dbReference type="Pfam" id="PF20150"/>
    </source>
</evidence>
<sequence>MDVKKIALSDLEAETTRTGQEESEATDTEENSTMDEEEEGALVSFTVFPKLPLELRLMVWRFALPESQFIAIGPGHCEYCRKEIIRDSCSEHAPTGPSSMSFDLSISHTNHESRQLSLRTHAFCFFSGVLQRPLYFNFCQDVLFFKSESVLEDFQNRMEEASPGDKGIVQQIKRIMVAMPVTNYRLSANTLRFLHNITNIRQVGVVYGRYHHAYTVLQMFEDLRTKFQKRLQTHLQRSWHEQKLSQVPAVTLNLLHPVRLDPSDKIVAGGAPKGGNAFMDAGLAT</sequence>
<feature type="compositionally biased region" description="Acidic residues" evidence="1">
    <location>
        <begin position="21"/>
        <end position="37"/>
    </location>
</feature>
<evidence type="ECO:0000256" key="1">
    <source>
        <dbReference type="SAM" id="MobiDB-lite"/>
    </source>
</evidence>
<keyword evidence="4" id="KW-1185">Reference proteome</keyword>
<accession>A0A2J6QRW8</accession>
<dbReference type="Proteomes" id="UP000235786">
    <property type="component" value="Unassembled WGS sequence"/>
</dbReference>
<dbReference type="EMBL" id="KZ613979">
    <property type="protein sequence ID" value="PMD29007.1"/>
    <property type="molecule type" value="Genomic_DNA"/>
</dbReference>
<proteinExistence type="predicted"/>
<feature type="domain" description="2EXR" evidence="2">
    <location>
        <begin position="45"/>
        <end position="143"/>
    </location>
</feature>
<dbReference type="OrthoDB" id="3513892at2759"/>
<name>A0A2J6QRW8_HYAVF</name>
<organism evidence="3 4">
    <name type="scientific">Hyaloscypha variabilis (strain UAMH 11265 / GT02V1 / F)</name>
    <name type="common">Meliniomyces variabilis</name>
    <dbReference type="NCBI Taxonomy" id="1149755"/>
    <lineage>
        <taxon>Eukaryota</taxon>
        <taxon>Fungi</taxon>
        <taxon>Dikarya</taxon>
        <taxon>Ascomycota</taxon>
        <taxon>Pezizomycotina</taxon>
        <taxon>Leotiomycetes</taxon>
        <taxon>Helotiales</taxon>
        <taxon>Hyaloscyphaceae</taxon>
        <taxon>Hyaloscypha</taxon>
        <taxon>Hyaloscypha variabilis</taxon>
    </lineage>
</organism>
<evidence type="ECO:0000313" key="4">
    <source>
        <dbReference type="Proteomes" id="UP000235786"/>
    </source>
</evidence>
<dbReference type="Pfam" id="PF20150">
    <property type="entry name" value="2EXR"/>
    <property type="match status" value="1"/>
</dbReference>
<dbReference type="PANTHER" id="PTHR35910:SF6">
    <property type="entry name" value="2EXR DOMAIN-CONTAINING PROTEIN"/>
    <property type="match status" value="1"/>
</dbReference>
<dbReference type="PANTHER" id="PTHR35910">
    <property type="entry name" value="2EXR DOMAIN-CONTAINING PROTEIN"/>
    <property type="match status" value="1"/>
</dbReference>
<dbReference type="AlphaFoldDB" id="A0A2J6QRW8"/>
<gene>
    <name evidence="3" type="ORF">L207DRAFT_618243</name>
</gene>
<evidence type="ECO:0000313" key="3">
    <source>
        <dbReference type="EMBL" id="PMD29007.1"/>
    </source>
</evidence>
<dbReference type="InterPro" id="IPR045518">
    <property type="entry name" value="2EXR"/>
</dbReference>
<protein>
    <recommendedName>
        <fullName evidence="2">2EXR domain-containing protein</fullName>
    </recommendedName>
</protein>
<feature type="region of interest" description="Disordered" evidence="1">
    <location>
        <begin position="1"/>
        <end position="37"/>
    </location>
</feature>